<gene>
    <name evidence="2" type="ORF">A3Q41_03638</name>
</gene>
<organism evidence="2 3">
    <name type="scientific">Rhodococcoides fascians</name>
    <name type="common">Rhodococcus fascians</name>
    <dbReference type="NCBI Taxonomy" id="1828"/>
    <lineage>
        <taxon>Bacteria</taxon>
        <taxon>Bacillati</taxon>
        <taxon>Actinomycetota</taxon>
        <taxon>Actinomycetes</taxon>
        <taxon>Mycobacteriales</taxon>
        <taxon>Nocardiaceae</taxon>
        <taxon>Rhodococcoides</taxon>
    </lineage>
</organism>
<proteinExistence type="predicted"/>
<evidence type="ECO:0000313" key="2">
    <source>
        <dbReference type="EMBL" id="AMY24924.1"/>
    </source>
</evidence>
<dbReference type="InterPro" id="IPR052553">
    <property type="entry name" value="CbiG_hydrolase"/>
</dbReference>
<dbReference type="EMBL" id="CP015220">
    <property type="protein sequence ID" value="AMY24924.1"/>
    <property type="molecule type" value="Genomic_DNA"/>
</dbReference>
<dbReference type="Proteomes" id="UP000076038">
    <property type="component" value="Chromosome"/>
</dbReference>
<dbReference type="SUPFAM" id="SSF159664">
    <property type="entry name" value="CobE/GbiG C-terminal domain-like"/>
    <property type="match status" value="1"/>
</dbReference>
<dbReference type="Gene3D" id="3.30.420.180">
    <property type="entry name" value="CobE/GbiG C-terminal domain"/>
    <property type="match status" value="1"/>
</dbReference>
<dbReference type="PANTHER" id="PTHR37477:SF1">
    <property type="entry name" value="COBALT-PRECORRIN-5A HYDROLASE"/>
    <property type="match status" value="1"/>
</dbReference>
<dbReference type="InterPro" id="IPR036518">
    <property type="entry name" value="CobE/GbiG_C_sf"/>
</dbReference>
<keyword evidence="3" id="KW-1185">Reference proteome</keyword>
<protein>
    <recommendedName>
        <fullName evidence="1">CobE/GbiG C-terminal domain-containing protein</fullName>
    </recommendedName>
</protein>
<reference evidence="2 3" key="1">
    <citation type="journal article" date="2016" name="Genome Announc.">
        <title>Complete Genome and Plasmid Sequences for Rhodococcus fascians D188 and Draft Sequences for Rhodococcus Isolates PBTS 1 and PBTS 2.</title>
        <authorList>
            <person name="Stamler R.A."/>
            <person name="Vereecke D."/>
            <person name="Zhang Y."/>
            <person name="Schilkey F."/>
            <person name="Devitt N."/>
            <person name="Randall J.J."/>
        </authorList>
    </citation>
    <scope>NUCLEOTIDE SEQUENCE [LARGE SCALE GENOMIC DNA]</scope>
    <source>
        <strain evidence="2 3">PBTS2</strain>
    </source>
</reference>
<sequence>MRRGVVIGIGTRAGVGPDEVLQAITEVIDENWSVVSIASIDRKAELVAAIASRMGVRGSTFSASDLSAVVTESGSDRVRDAVGTASVAEASALLAGSSRRLLVPKAVGATVVVAVAATDEEPADLPH</sequence>
<dbReference type="GO" id="GO:0009236">
    <property type="term" value="P:cobalamin biosynthetic process"/>
    <property type="evidence" value="ECO:0007669"/>
    <property type="project" value="InterPro"/>
</dbReference>
<evidence type="ECO:0000259" key="1">
    <source>
        <dbReference type="Pfam" id="PF01890"/>
    </source>
</evidence>
<dbReference type="KEGG" id="rhs:A3Q41_03638"/>
<dbReference type="InterPro" id="IPR002750">
    <property type="entry name" value="CobE/GbiG_C"/>
</dbReference>
<dbReference type="Pfam" id="PF01890">
    <property type="entry name" value="CbiG_C"/>
    <property type="match status" value="1"/>
</dbReference>
<reference evidence="3" key="2">
    <citation type="submission" date="2016-04" db="EMBL/GenBank/DDBJ databases">
        <title>Complete Genome and Plasmid Sequences for Rhodococcus fascians D188 and Draft Sequences for Rhodococcus spp. Isolates PBTS 1 and PBTS 2.</title>
        <authorList>
            <person name="Stamer R."/>
            <person name="Vereecke D."/>
            <person name="Zhang Y."/>
            <person name="Schilkey F."/>
            <person name="Devitt N."/>
            <person name="Randall J."/>
        </authorList>
    </citation>
    <scope>NUCLEOTIDE SEQUENCE [LARGE SCALE GENOMIC DNA]</scope>
    <source>
        <strain evidence="3">PBTS2</strain>
    </source>
</reference>
<evidence type="ECO:0000313" key="3">
    <source>
        <dbReference type="Proteomes" id="UP000076038"/>
    </source>
</evidence>
<name>A0A143QPR1_RHOFA</name>
<feature type="domain" description="CobE/GbiG C-terminal" evidence="1">
    <location>
        <begin position="5"/>
        <end position="116"/>
    </location>
</feature>
<dbReference type="AlphaFoldDB" id="A0A143QPR1"/>
<dbReference type="PATRIC" id="fig|1653479.3.peg.3688"/>
<dbReference type="PANTHER" id="PTHR37477">
    <property type="entry name" value="COBALT-PRECORRIN-5A HYDROLASE"/>
    <property type="match status" value="1"/>
</dbReference>
<accession>A0A143QPR1</accession>